<dbReference type="NCBIfam" id="TIGR00762">
    <property type="entry name" value="DegV"/>
    <property type="match status" value="1"/>
</dbReference>
<dbReference type="EMBL" id="JAGGLG010000025">
    <property type="protein sequence ID" value="MBP2019250.1"/>
    <property type="molecule type" value="Genomic_DNA"/>
</dbReference>
<protein>
    <submittedName>
        <fullName evidence="2">DegV family protein with EDD domain</fullName>
    </submittedName>
</protein>
<dbReference type="InterPro" id="IPR043168">
    <property type="entry name" value="DegV_C"/>
</dbReference>
<name>A0ABS4JUQ6_9FIRM</name>
<gene>
    <name evidence="2" type="ORF">J2Z79_002677</name>
</gene>
<keyword evidence="3" id="KW-1185">Reference proteome</keyword>
<proteinExistence type="predicted"/>
<sequence>MGIRIVTDSTADLPKALCEEYGIEVVPLTVNFGPESYLDGVNLDSAGFWAKLKESPHHPSTANPAPGDFLERYRRIHEAGDEIVSIHISSRMSGTSQSAQIAAQMLPEARISVIDSRTVSLGLGLVVLGAARMAREGKSREEIVAWAQATCERMNILFTIDTLEFLQRNGRIGKAQALLGSLLGLKLILQVDREGVVAPADKVRGRSRVLARAQEIMQQRVPPGRRIRLAIVHTQSPDEARAWGEEVKRHYQVEEYLVGDLGAVVACHAGPGALGIIFHEVD</sequence>
<keyword evidence="1" id="KW-0446">Lipid-binding</keyword>
<dbReference type="Gene3D" id="3.30.1180.10">
    <property type="match status" value="1"/>
</dbReference>
<evidence type="ECO:0000256" key="1">
    <source>
        <dbReference type="ARBA" id="ARBA00023121"/>
    </source>
</evidence>
<dbReference type="SUPFAM" id="SSF82549">
    <property type="entry name" value="DAK1/DegV-like"/>
    <property type="match status" value="1"/>
</dbReference>
<reference evidence="2 3" key="1">
    <citation type="submission" date="2021-03" db="EMBL/GenBank/DDBJ databases">
        <title>Genomic Encyclopedia of Type Strains, Phase IV (KMG-IV): sequencing the most valuable type-strain genomes for metagenomic binning, comparative biology and taxonomic classification.</title>
        <authorList>
            <person name="Goeker M."/>
        </authorList>
    </citation>
    <scope>NUCLEOTIDE SEQUENCE [LARGE SCALE GENOMIC DNA]</scope>
    <source>
        <strain evidence="2 3">DSM 27138</strain>
    </source>
</reference>
<dbReference type="Pfam" id="PF02645">
    <property type="entry name" value="DegV"/>
    <property type="match status" value="1"/>
</dbReference>
<dbReference type="Gene3D" id="3.40.50.10170">
    <property type="match status" value="1"/>
</dbReference>
<organism evidence="2 3">
    <name type="scientific">Symbiobacterium terraclitae</name>
    <dbReference type="NCBI Taxonomy" id="557451"/>
    <lineage>
        <taxon>Bacteria</taxon>
        <taxon>Bacillati</taxon>
        <taxon>Bacillota</taxon>
        <taxon>Clostridia</taxon>
        <taxon>Eubacteriales</taxon>
        <taxon>Symbiobacteriaceae</taxon>
        <taxon>Symbiobacterium</taxon>
    </lineage>
</organism>
<dbReference type="Proteomes" id="UP001519289">
    <property type="component" value="Unassembled WGS sequence"/>
</dbReference>
<dbReference type="RefSeq" id="WP_209467368.1">
    <property type="nucleotide sequence ID" value="NZ_JAGGLG010000025.1"/>
</dbReference>
<accession>A0ABS4JUQ6</accession>
<dbReference type="PROSITE" id="PS51482">
    <property type="entry name" value="DEGV"/>
    <property type="match status" value="1"/>
</dbReference>
<dbReference type="PANTHER" id="PTHR33434">
    <property type="entry name" value="DEGV DOMAIN-CONTAINING PROTEIN DR_1986-RELATED"/>
    <property type="match status" value="1"/>
</dbReference>
<dbReference type="PANTHER" id="PTHR33434:SF2">
    <property type="entry name" value="FATTY ACID-BINDING PROTEIN TM_1468"/>
    <property type="match status" value="1"/>
</dbReference>
<comment type="caution">
    <text evidence="2">The sequence shown here is derived from an EMBL/GenBank/DDBJ whole genome shotgun (WGS) entry which is preliminary data.</text>
</comment>
<evidence type="ECO:0000313" key="2">
    <source>
        <dbReference type="EMBL" id="MBP2019250.1"/>
    </source>
</evidence>
<dbReference type="InterPro" id="IPR003797">
    <property type="entry name" value="DegV"/>
</dbReference>
<evidence type="ECO:0000313" key="3">
    <source>
        <dbReference type="Proteomes" id="UP001519289"/>
    </source>
</evidence>
<dbReference type="InterPro" id="IPR050270">
    <property type="entry name" value="DegV_domain_contain"/>
</dbReference>